<dbReference type="Proteomes" id="UP000030745">
    <property type="component" value="Unassembled WGS sequence"/>
</dbReference>
<feature type="region of interest" description="Disordered" evidence="1">
    <location>
        <begin position="249"/>
        <end position="294"/>
    </location>
</feature>
<dbReference type="VEuPathDB" id="FungiDB:SPRG_22367"/>
<sequence length="311" mass="35565">MTATAKEMNLQLLAFDGNKSTFGTWEVKFMGLLDELTAKHKKEYLNSNDKMRPEPLAEYKEWLETEPEIPKKYSESNITTVTRLLKEYVSAPTKDFKKVEELYTKMNTDAEELTSLLILGALPAQYYGGQTTFDPESFRPADVERKMIAIFGDKSKKEIMSLNPDKEPNREKFQVNQINTKKRKASDATPGGECFYCLGEFNFLNDGKKHKKHECKKRQEDFAAKRFRRNITEKFKSGRREVSSNLIHHESAQGHESTAQNHEQERDRDVRVDTVDTSVPIDSPSNDDDMGLSNELGFIDLGSADAILSEE</sequence>
<proteinExistence type="predicted"/>
<dbReference type="RefSeq" id="XP_012211005.1">
    <property type="nucleotide sequence ID" value="XM_012355615.1"/>
</dbReference>
<protein>
    <submittedName>
        <fullName evidence="2">Uncharacterized protein</fullName>
    </submittedName>
</protein>
<keyword evidence="3" id="KW-1185">Reference proteome</keyword>
<evidence type="ECO:0000256" key="1">
    <source>
        <dbReference type="SAM" id="MobiDB-lite"/>
    </source>
</evidence>
<dbReference type="KEGG" id="spar:SPRG_22367"/>
<accession>A0A067BUK3</accession>
<name>A0A067BUK3_SAPPC</name>
<dbReference type="GeneID" id="24142750"/>
<evidence type="ECO:0000313" key="2">
    <source>
        <dbReference type="EMBL" id="KDO18287.1"/>
    </source>
</evidence>
<dbReference type="EMBL" id="KK583462">
    <property type="protein sequence ID" value="KDO18287.1"/>
    <property type="molecule type" value="Genomic_DNA"/>
</dbReference>
<dbReference type="OrthoDB" id="113102at2759"/>
<organism evidence="2 3">
    <name type="scientific">Saprolegnia parasitica (strain CBS 223.65)</name>
    <dbReference type="NCBI Taxonomy" id="695850"/>
    <lineage>
        <taxon>Eukaryota</taxon>
        <taxon>Sar</taxon>
        <taxon>Stramenopiles</taxon>
        <taxon>Oomycota</taxon>
        <taxon>Saprolegniomycetes</taxon>
        <taxon>Saprolegniales</taxon>
        <taxon>Saprolegniaceae</taxon>
        <taxon>Saprolegnia</taxon>
    </lineage>
</organism>
<dbReference type="AlphaFoldDB" id="A0A067BUK3"/>
<feature type="compositionally biased region" description="Basic and acidic residues" evidence="1">
    <location>
        <begin position="262"/>
        <end position="274"/>
    </location>
</feature>
<evidence type="ECO:0000313" key="3">
    <source>
        <dbReference type="Proteomes" id="UP000030745"/>
    </source>
</evidence>
<gene>
    <name evidence="2" type="ORF">SPRG_22367</name>
</gene>
<reference evidence="2 3" key="1">
    <citation type="journal article" date="2013" name="PLoS Genet.">
        <title>Distinctive expansion of potential virulence genes in the genome of the oomycete fish pathogen Saprolegnia parasitica.</title>
        <authorList>
            <person name="Jiang R.H."/>
            <person name="de Bruijn I."/>
            <person name="Haas B.J."/>
            <person name="Belmonte R."/>
            <person name="Lobach L."/>
            <person name="Christie J."/>
            <person name="van den Ackerveken G."/>
            <person name="Bottin A."/>
            <person name="Bulone V."/>
            <person name="Diaz-Moreno S.M."/>
            <person name="Dumas B."/>
            <person name="Fan L."/>
            <person name="Gaulin E."/>
            <person name="Govers F."/>
            <person name="Grenville-Briggs L.J."/>
            <person name="Horner N.R."/>
            <person name="Levin J.Z."/>
            <person name="Mammella M."/>
            <person name="Meijer H.J."/>
            <person name="Morris P."/>
            <person name="Nusbaum C."/>
            <person name="Oome S."/>
            <person name="Phillips A.J."/>
            <person name="van Rooyen D."/>
            <person name="Rzeszutek E."/>
            <person name="Saraiva M."/>
            <person name="Secombes C.J."/>
            <person name="Seidl M.F."/>
            <person name="Snel B."/>
            <person name="Stassen J.H."/>
            <person name="Sykes S."/>
            <person name="Tripathy S."/>
            <person name="van den Berg H."/>
            <person name="Vega-Arreguin J.C."/>
            <person name="Wawra S."/>
            <person name="Young S.K."/>
            <person name="Zeng Q."/>
            <person name="Dieguez-Uribeondo J."/>
            <person name="Russ C."/>
            <person name="Tyler B.M."/>
            <person name="van West P."/>
        </authorList>
    </citation>
    <scope>NUCLEOTIDE SEQUENCE [LARGE SCALE GENOMIC DNA]</scope>
    <source>
        <strain evidence="2 3">CBS 223.65</strain>
    </source>
</reference>